<reference evidence="8" key="1">
    <citation type="journal article" date="2021" name="PeerJ">
        <title>Extensive microbial diversity within the chicken gut microbiome revealed by metagenomics and culture.</title>
        <authorList>
            <person name="Gilroy R."/>
            <person name="Ravi A."/>
            <person name="Getino M."/>
            <person name="Pursley I."/>
            <person name="Horton D.L."/>
            <person name="Alikhan N.F."/>
            <person name="Baker D."/>
            <person name="Gharbi K."/>
            <person name="Hall N."/>
            <person name="Watson M."/>
            <person name="Adriaenssens E.M."/>
            <person name="Foster-Nyarko E."/>
            <person name="Jarju S."/>
            <person name="Secka A."/>
            <person name="Antonio M."/>
            <person name="Oren A."/>
            <person name="Chaudhuri R.R."/>
            <person name="La Ragione R."/>
            <person name="Hildebrand F."/>
            <person name="Pallen M.J."/>
        </authorList>
    </citation>
    <scope>NUCLEOTIDE SEQUENCE</scope>
    <source>
        <strain evidence="8">ChiHecec2B26-7398</strain>
    </source>
</reference>
<keyword evidence="5" id="KW-0378">Hydrolase</keyword>
<evidence type="ECO:0000256" key="5">
    <source>
        <dbReference type="PROSITE-ProRule" id="PRU00520"/>
    </source>
</evidence>
<evidence type="ECO:0000256" key="3">
    <source>
        <dbReference type="ARBA" id="ARBA00015991"/>
    </source>
</evidence>
<comment type="catalytic activity">
    <reaction evidence="4 5">
        <text>an acyl phosphate + H2O = a carboxylate + phosphate + H(+)</text>
        <dbReference type="Rhea" id="RHEA:14965"/>
        <dbReference type="ChEBI" id="CHEBI:15377"/>
        <dbReference type="ChEBI" id="CHEBI:15378"/>
        <dbReference type="ChEBI" id="CHEBI:29067"/>
        <dbReference type="ChEBI" id="CHEBI:43474"/>
        <dbReference type="ChEBI" id="CHEBI:59918"/>
        <dbReference type="EC" id="3.6.1.7"/>
    </reaction>
</comment>
<dbReference type="InterPro" id="IPR017968">
    <property type="entry name" value="Acylphosphatase_CS"/>
</dbReference>
<dbReference type="InterPro" id="IPR020456">
    <property type="entry name" value="Acylphosphatase"/>
</dbReference>
<dbReference type="EMBL" id="DXEI01000082">
    <property type="protein sequence ID" value="HIX94914.1"/>
    <property type="molecule type" value="Genomic_DNA"/>
</dbReference>
<dbReference type="SUPFAM" id="SSF54975">
    <property type="entry name" value="Acylphosphatase/BLUF domain-like"/>
    <property type="match status" value="1"/>
</dbReference>
<name>A0A9D2BVG0_9FIRM</name>
<feature type="domain" description="Acylphosphatase-like" evidence="7">
    <location>
        <begin position="7"/>
        <end position="94"/>
    </location>
</feature>
<evidence type="ECO:0000313" key="8">
    <source>
        <dbReference type="EMBL" id="HIX94914.1"/>
    </source>
</evidence>
<evidence type="ECO:0000256" key="2">
    <source>
        <dbReference type="ARBA" id="ARBA00012150"/>
    </source>
</evidence>
<dbReference type="PANTHER" id="PTHR47268">
    <property type="entry name" value="ACYLPHOSPHATASE"/>
    <property type="match status" value="1"/>
</dbReference>
<dbReference type="GO" id="GO:0003998">
    <property type="term" value="F:acylphosphatase activity"/>
    <property type="evidence" value="ECO:0007669"/>
    <property type="project" value="UniProtKB-EC"/>
</dbReference>
<dbReference type="EC" id="3.6.1.7" evidence="2 5"/>
<comment type="similarity">
    <text evidence="1 6">Belongs to the acylphosphatase family.</text>
</comment>
<feature type="active site" evidence="5">
    <location>
        <position position="40"/>
    </location>
</feature>
<dbReference type="Gene3D" id="3.30.70.100">
    <property type="match status" value="1"/>
</dbReference>
<evidence type="ECO:0000259" key="7">
    <source>
        <dbReference type="PROSITE" id="PS51160"/>
    </source>
</evidence>
<dbReference type="PROSITE" id="PS00151">
    <property type="entry name" value="ACYLPHOSPHATASE_2"/>
    <property type="match status" value="1"/>
</dbReference>
<comment type="caution">
    <text evidence="8">The sequence shown here is derived from an EMBL/GenBank/DDBJ whole genome shotgun (WGS) entry which is preliminary data.</text>
</comment>
<dbReference type="Proteomes" id="UP000886751">
    <property type="component" value="Unassembled WGS sequence"/>
</dbReference>
<evidence type="ECO:0000256" key="1">
    <source>
        <dbReference type="ARBA" id="ARBA00005614"/>
    </source>
</evidence>
<evidence type="ECO:0000256" key="6">
    <source>
        <dbReference type="RuleBase" id="RU004168"/>
    </source>
</evidence>
<dbReference type="PROSITE" id="PS51160">
    <property type="entry name" value="ACYLPHOSPHATASE_3"/>
    <property type="match status" value="1"/>
</dbReference>
<dbReference type="InterPro" id="IPR036046">
    <property type="entry name" value="Acylphosphatase-like_dom_sf"/>
</dbReference>
<gene>
    <name evidence="8" type="ORF">H9846_05605</name>
</gene>
<feature type="active site" evidence="5">
    <location>
        <position position="22"/>
    </location>
</feature>
<dbReference type="AlphaFoldDB" id="A0A9D2BVG0"/>
<reference evidence="8" key="2">
    <citation type="submission" date="2021-04" db="EMBL/GenBank/DDBJ databases">
        <authorList>
            <person name="Gilroy R."/>
        </authorList>
    </citation>
    <scope>NUCLEOTIDE SEQUENCE</scope>
    <source>
        <strain evidence="8">ChiHecec2B26-7398</strain>
    </source>
</reference>
<dbReference type="PANTHER" id="PTHR47268:SF4">
    <property type="entry name" value="ACYLPHOSPHATASE"/>
    <property type="match status" value="1"/>
</dbReference>
<accession>A0A9D2BVG0</accession>
<evidence type="ECO:0000256" key="4">
    <source>
        <dbReference type="ARBA" id="ARBA00047645"/>
    </source>
</evidence>
<dbReference type="InterPro" id="IPR001792">
    <property type="entry name" value="Acylphosphatase-like_dom"/>
</dbReference>
<evidence type="ECO:0000313" key="9">
    <source>
        <dbReference type="Proteomes" id="UP000886751"/>
    </source>
</evidence>
<protein>
    <recommendedName>
        <fullName evidence="3 5">acylphosphatase</fullName>
        <ecNumber evidence="2 5">3.6.1.7</ecNumber>
    </recommendedName>
</protein>
<sequence>MNHEILRRRWRFTGRVQGVGFRYFAACAAQKLGLTGWVANNWDGSVTLEAQGPRAQLDELVPMIERSNRWARIEGMTVDNLPLAEHEYGFAERSGD</sequence>
<organism evidence="8 9">
    <name type="scientific">Candidatus Gemmiger excrementipullorum</name>
    <dbReference type="NCBI Taxonomy" id="2838610"/>
    <lineage>
        <taxon>Bacteria</taxon>
        <taxon>Bacillati</taxon>
        <taxon>Bacillota</taxon>
        <taxon>Clostridia</taxon>
        <taxon>Eubacteriales</taxon>
        <taxon>Gemmiger</taxon>
    </lineage>
</organism>
<proteinExistence type="inferred from homology"/>
<dbReference type="Pfam" id="PF00708">
    <property type="entry name" value="Acylphosphatase"/>
    <property type="match status" value="1"/>
</dbReference>
<dbReference type="PRINTS" id="PR00112">
    <property type="entry name" value="ACYLPHPHTASE"/>
</dbReference>